<feature type="coiled-coil region" evidence="1">
    <location>
        <begin position="31"/>
        <end position="61"/>
    </location>
</feature>
<keyword evidence="4" id="KW-1185">Reference proteome</keyword>
<keyword evidence="2" id="KW-0812">Transmembrane</keyword>
<name>A0ABX0JA32_9BACL</name>
<keyword evidence="2" id="KW-0472">Membrane</keyword>
<evidence type="ECO:0000313" key="3">
    <source>
        <dbReference type="EMBL" id="NHN33305.1"/>
    </source>
</evidence>
<keyword evidence="1" id="KW-0175">Coiled coil</keyword>
<accession>A0ABX0JA32</accession>
<gene>
    <name evidence="3" type="ORF">G9U52_26185</name>
</gene>
<sequence length="61" mass="7207">MDWTWLFVLICPVMMLFMMKGMHGGGSHKHNNHVEHELNELKKLNVEMKKDLNELKNSVNK</sequence>
<comment type="caution">
    <text evidence="3">The sequence shown here is derived from an EMBL/GenBank/DDBJ whole genome shotgun (WGS) entry which is preliminary data.</text>
</comment>
<keyword evidence="2" id="KW-1133">Transmembrane helix</keyword>
<evidence type="ECO:0000256" key="1">
    <source>
        <dbReference type="SAM" id="Coils"/>
    </source>
</evidence>
<dbReference type="Proteomes" id="UP001165962">
    <property type="component" value="Unassembled WGS sequence"/>
</dbReference>
<evidence type="ECO:0000256" key="2">
    <source>
        <dbReference type="SAM" id="Phobius"/>
    </source>
</evidence>
<reference evidence="3" key="1">
    <citation type="submission" date="2020-03" db="EMBL/GenBank/DDBJ databases">
        <title>Draft sequencing of Paenibacilllus sp. S3N08.</title>
        <authorList>
            <person name="Kim D.-U."/>
        </authorList>
    </citation>
    <scope>NUCLEOTIDE SEQUENCE</scope>
    <source>
        <strain evidence="3">S3N08</strain>
    </source>
</reference>
<proteinExistence type="predicted"/>
<protein>
    <submittedName>
        <fullName evidence="3">DUF2933 domain-containing protein</fullName>
    </submittedName>
</protein>
<dbReference type="RefSeq" id="WP_166153605.1">
    <property type="nucleotide sequence ID" value="NZ_JAAOIW010000011.1"/>
</dbReference>
<evidence type="ECO:0000313" key="4">
    <source>
        <dbReference type="Proteomes" id="UP001165962"/>
    </source>
</evidence>
<dbReference type="Pfam" id="PF11666">
    <property type="entry name" value="DUF2933"/>
    <property type="match status" value="1"/>
</dbReference>
<feature type="transmembrane region" description="Helical" evidence="2">
    <location>
        <begin position="6"/>
        <end position="22"/>
    </location>
</feature>
<organism evidence="3 4">
    <name type="scientific">Paenibacillus agricola</name>
    <dbReference type="NCBI Taxonomy" id="2716264"/>
    <lineage>
        <taxon>Bacteria</taxon>
        <taxon>Bacillati</taxon>
        <taxon>Bacillota</taxon>
        <taxon>Bacilli</taxon>
        <taxon>Bacillales</taxon>
        <taxon>Paenibacillaceae</taxon>
        <taxon>Paenibacillus</taxon>
    </lineage>
</organism>
<dbReference type="InterPro" id="IPR021682">
    <property type="entry name" value="DUF2933"/>
</dbReference>
<dbReference type="EMBL" id="JAAOIW010000011">
    <property type="protein sequence ID" value="NHN33305.1"/>
    <property type="molecule type" value="Genomic_DNA"/>
</dbReference>